<dbReference type="AlphaFoldDB" id="A0A1F8CWS7"/>
<feature type="compositionally biased region" description="Low complexity" evidence="1">
    <location>
        <begin position="88"/>
        <end position="99"/>
    </location>
</feature>
<keyword evidence="2" id="KW-1133">Transmembrane helix</keyword>
<gene>
    <name evidence="3" type="ORF">A2382_04895</name>
</gene>
<protein>
    <submittedName>
        <fullName evidence="3">Uncharacterized protein</fullName>
    </submittedName>
</protein>
<name>A0A1F8CWS7_9BACT</name>
<evidence type="ECO:0000313" key="4">
    <source>
        <dbReference type="Proteomes" id="UP000178999"/>
    </source>
</evidence>
<organism evidence="3 4">
    <name type="scientific">Candidatus Woesebacteria bacterium RIFOXYB1_FULL_38_16</name>
    <dbReference type="NCBI Taxonomy" id="1802538"/>
    <lineage>
        <taxon>Bacteria</taxon>
        <taxon>Candidatus Woeseibacteriota</taxon>
    </lineage>
</organism>
<proteinExistence type="predicted"/>
<comment type="caution">
    <text evidence="3">The sequence shown here is derived from an EMBL/GenBank/DDBJ whole genome shotgun (WGS) entry which is preliminary data.</text>
</comment>
<feature type="transmembrane region" description="Helical" evidence="2">
    <location>
        <begin position="6"/>
        <end position="25"/>
    </location>
</feature>
<dbReference type="EMBL" id="MGHY01000005">
    <property type="protein sequence ID" value="OGM79995.1"/>
    <property type="molecule type" value="Genomic_DNA"/>
</dbReference>
<keyword evidence="2" id="KW-0812">Transmembrane</keyword>
<evidence type="ECO:0000256" key="2">
    <source>
        <dbReference type="SAM" id="Phobius"/>
    </source>
</evidence>
<reference evidence="3 4" key="1">
    <citation type="journal article" date="2016" name="Nat. Commun.">
        <title>Thousands of microbial genomes shed light on interconnected biogeochemical processes in an aquifer system.</title>
        <authorList>
            <person name="Anantharaman K."/>
            <person name="Brown C.T."/>
            <person name="Hug L.A."/>
            <person name="Sharon I."/>
            <person name="Castelle C.J."/>
            <person name="Probst A.J."/>
            <person name="Thomas B.C."/>
            <person name="Singh A."/>
            <person name="Wilkins M.J."/>
            <person name="Karaoz U."/>
            <person name="Brodie E.L."/>
            <person name="Williams K.H."/>
            <person name="Hubbard S.S."/>
            <person name="Banfield J.F."/>
        </authorList>
    </citation>
    <scope>NUCLEOTIDE SEQUENCE [LARGE SCALE GENOMIC DNA]</scope>
</reference>
<dbReference type="STRING" id="1802538.A2382_04895"/>
<evidence type="ECO:0000313" key="3">
    <source>
        <dbReference type="EMBL" id="OGM79995.1"/>
    </source>
</evidence>
<feature type="region of interest" description="Disordered" evidence="1">
    <location>
        <begin position="79"/>
        <end position="105"/>
    </location>
</feature>
<accession>A0A1F8CWS7</accession>
<evidence type="ECO:0000256" key="1">
    <source>
        <dbReference type="SAM" id="MobiDB-lite"/>
    </source>
</evidence>
<dbReference type="Proteomes" id="UP000178999">
    <property type="component" value="Unassembled WGS sequence"/>
</dbReference>
<keyword evidence="2" id="KW-0472">Membrane</keyword>
<sequence length="105" mass="11677">MKKGLPTIVTFAIITTITSLSWIGFEIYRKLTVKPSPPVPQEIIEPLNSNLDLELLHSLNTKIYLNDDQIQDTLLITNEPQPTPTPTPEAEIPIESTTEAVPLSQ</sequence>